<name>A0A6P8AUF2_PYRGI</name>
<reference evidence="7" key="2">
    <citation type="submission" date="2019-10" db="EMBL/GenBank/DDBJ databases">
        <authorList>
            <consortium name="NCBI Genome Project"/>
        </authorList>
    </citation>
    <scope>NUCLEOTIDE SEQUENCE</scope>
    <source>
        <strain evidence="7">NI907</strain>
    </source>
</reference>
<dbReference type="PANTHER" id="PTHR43918">
    <property type="entry name" value="ACETYLCHOLINESTERASE"/>
    <property type="match status" value="1"/>
</dbReference>
<dbReference type="InterPro" id="IPR029058">
    <property type="entry name" value="AB_hydrolase_fold"/>
</dbReference>
<evidence type="ECO:0000256" key="2">
    <source>
        <dbReference type="ARBA" id="ARBA00022801"/>
    </source>
</evidence>
<evidence type="ECO:0000256" key="4">
    <source>
        <dbReference type="SAM" id="MobiDB-lite"/>
    </source>
</evidence>
<keyword evidence="2 3" id="KW-0378">Hydrolase</keyword>
<dbReference type="InterPro" id="IPR002018">
    <property type="entry name" value="CarbesteraseB"/>
</dbReference>
<evidence type="ECO:0000256" key="1">
    <source>
        <dbReference type="ARBA" id="ARBA00005964"/>
    </source>
</evidence>
<sequence length="644" mass="70456">MGEVTPPPKAVTAGEDPELGIPHAAESSGSSPTAANPPRRWKKWQVYTVNGLALIACLTAAVALAISEKINSDVSISEHLDIESVCGSQKALTSGAPDDCLQMSLEGPMVDLNYTTYVGTTRQSGINVFLGMRYAEAPVGELRWRAPIEPSSDGNNRVSRAKEFGPICLATDASFPNDQQAEDCLFVNVWAPENATENSKLPVWLFIQGGGYTSNSNANWDGEEVVKRSNKSMVFVNFNYRVGLFGFLAGEQVKKNGDLNVGLLDQRLVMQWIQKHISKFGGDPNHVVISGLSAGAGSVALQLAAYGGRDDNLFTGAIVESMFFPAQPYLSELEWQFDRLVTGVNCDGGSDQKMACLRGKSTKDLQTANKASAFPGRTQPPLPLFYWTPCIDGDLIRKLPYDMFDEGKNIDVPLMVGSTSNEGSVFAANAETKDEMLEFLQNNYPNLRERDLDDIVDRYPLMSALPQHKPWYPSTSKAYGEATFICPTVNVLDDVSSNFPNSRNKTWAYRYNVQDKDDVSSGLGVPHTAEVGAVFGPDSVLGQAPASYKTYNAPIVPVVMDYWISFVKTLSPNVLKNADAPSWELYAGRNGTNITAGTNSTALANSRLRLVLETNNTRMEQVPSDEVSRCQFWKSLKDQTQQKL</sequence>
<protein>
    <recommendedName>
        <fullName evidence="3">Carboxylic ester hydrolase</fullName>
        <ecNumber evidence="3">3.1.1.-</ecNumber>
    </recommendedName>
</protein>
<dbReference type="Proteomes" id="UP000515153">
    <property type="component" value="Chromosome V"/>
</dbReference>
<accession>A0A6P8AUF2</accession>
<evidence type="ECO:0000313" key="6">
    <source>
        <dbReference type="Proteomes" id="UP000515153"/>
    </source>
</evidence>
<proteinExistence type="inferred from homology"/>
<feature type="region of interest" description="Disordered" evidence="4">
    <location>
        <begin position="1"/>
        <end position="38"/>
    </location>
</feature>
<dbReference type="KEGG" id="pgri:PgNI_08848"/>
<keyword evidence="6" id="KW-1185">Reference proteome</keyword>
<dbReference type="InterPro" id="IPR019819">
    <property type="entry name" value="Carboxylesterase_B_CS"/>
</dbReference>
<dbReference type="GO" id="GO:0052689">
    <property type="term" value="F:carboxylic ester hydrolase activity"/>
    <property type="evidence" value="ECO:0007669"/>
    <property type="project" value="TreeGrafter"/>
</dbReference>
<reference evidence="6 7" key="1">
    <citation type="journal article" date="2019" name="Mol. Biol. Evol.">
        <title>Blast fungal genomes show frequent chromosomal changes, gene gains and losses, and effector gene turnover.</title>
        <authorList>
            <person name="Gomez Luciano L.B."/>
            <person name="Jason Tsai I."/>
            <person name="Chuma I."/>
            <person name="Tosa Y."/>
            <person name="Chen Y.H."/>
            <person name="Li J.Y."/>
            <person name="Li M.Y."/>
            <person name="Jade Lu M.Y."/>
            <person name="Nakayashiki H."/>
            <person name="Li W.H."/>
        </authorList>
    </citation>
    <scope>NUCLEOTIDE SEQUENCE [LARGE SCALE GENOMIC DNA]</scope>
    <source>
        <strain evidence="6 7">NI907</strain>
    </source>
</reference>
<dbReference type="GeneID" id="41963746"/>
<dbReference type="PROSITE" id="PS00941">
    <property type="entry name" value="CARBOXYLESTERASE_B_2"/>
    <property type="match status" value="1"/>
</dbReference>
<dbReference type="AlphaFoldDB" id="A0A6P8AUF2"/>
<feature type="domain" description="Carboxylesterase type B" evidence="5">
    <location>
        <begin position="119"/>
        <end position="601"/>
    </location>
</feature>
<dbReference type="PANTHER" id="PTHR43918:SF4">
    <property type="entry name" value="CARBOXYLIC ESTER HYDROLASE"/>
    <property type="match status" value="1"/>
</dbReference>
<dbReference type="RefSeq" id="XP_030978541.1">
    <property type="nucleotide sequence ID" value="XM_031128838.1"/>
</dbReference>
<organism evidence="6 7">
    <name type="scientific">Pyricularia grisea</name>
    <name type="common">Crabgrass-specific blast fungus</name>
    <name type="synonym">Magnaporthe grisea</name>
    <dbReference type="NCBI Taxonomy" id="148305"/>
    <lineage>
        <taxon>Eukaryota</taxon>
        <taxon>Fungi</taxon>
        <taxon>Dikarya</taxon>
        <taxon>Ascomycota</taxon>
        <taxon>Pezizomycotina</taxon>
        <taxon>Sordariomycetes</taxon>
        <taxon>Sordariomycetidae</taxon>
        <taxon>Magnaporthales</taxon>
        <taxon>Pyriculariaceae</taxon>
        <taxon>Pyricularia</taxon>
    </lineage>
</organism>
<dbReference type="Pfam" id="PF00135">
    <property type="entry name" value="COesterase"/>
    <property type="match status" value="1"/>
</dbReference>
<evidence type="ECO:0000256" key="3">
    <source>
        <dbReference type="RuleBase" id="RU361235"/>
    </source>
</evidence>
<comment type="similarity">
    <text evidence="1 3">Belongs to the type-B carboxylesterase/lipase family.</text>
</comment>
<dbReference type="InterPro" id="IPR050654">
    <property type="entry name" value="AChE-related_enzymes"/>
</dbReference>
<gene>
    <name evidence="7" type="ORF">PgNI_08848</name>
</gene>
<dbReference type="EC" id="3.1.1.-" evidence="3"/>
<dbReference type="Gene3D" id="3.40.50.1820">
    <property type="entry name" value="alpha/beta hydrolase"/>
    <property type="match status" value="1"/>
</dbReference>
<dbReference type="SUPFAM" id="SSF53474">
    <property type="entry name" value="alpha/beta-Hydrolases"/>
    <property type="match status" value="1"/>
</dbReference>
<reference evidence="7" key="3">
    <citation type="submission" date="2025-08" db="UniProtKB">
        <authorList>
            <consortium name="RefSeq"/>
        </authorList>
    </citation>
    <scope>IDENTIFICATION</scope>
    <source>
        <strain evidence="7">NI907</strain>
    </source>
</reference>
<evidence type="ECO:0000313" key="7">
    <source>
        <dbReference type="RefSeq" id="XP_030978541.1"/>
    </source>
</evidence>
<evidence type="ECO:0000259" key="5">
    <source>
        <dbReference type="Pfam" id="PF00135"/>
    </source>
</evidence>
<dbReference type="PROSITE" id="PS00122">
    <property type="entry name" value="CARBOXYLESTERASE_B_1"/>
    <property type="match status" value="1"/>
</dbReference>
<dbReference type="InterPro" id="IPR019826">
    <property type="entry name" value="Carboxylesterase_B_AS"/>
</dbReference>